<accession>A0A1Y2IJM1</accession>
<keyword evidence="2" id="KW-1185">Reference proteome</keyword>
<sequence length="215" mass="23782">MRRTAMLQLSITFSTYREETSAPNGSPGLWHTPTSSRLVFTAASGQTNRPRALLFKGTSLIQGRLHASDFSGLFALDAQLSGAWRKRLQDVGGIWEPEMDGEGARLRDAFEHILIGRSMTSVVKVARQNERMRRQRVEGTSIESDTTRHDRATAAGRLLVAHGADGDARASVCDNWRRRNNSLTTGWVPSGRKRRVQSAHEGRTQLACSYAIACS</sequence>
<protein>
    <submittedName>
        <fullName evidence="1">Uncharacterized protein</fullName>
    </submittedName>
</protein>
<proteinExistence type="predicted"/>
<dbReference type="EMBL" id="KZ084112">
    <property type="protein sequence ID" value="OSD01366.1"/>
    <property type="molecule type" value="Genomic_DNA"/>
</dbReference>
<evidence type="ECO:0000313" key="1">
    <source>
        <dbReference type="EMBL" id="OSD01366.1"/>
    </source>
</evidence>
<name>A0A1Y2IJM1_TRAC3</name>
<evidence type="ECO:0000313" key="2">
    <source>
        <dbReference type="Proteomes" id="UP000193067"/>
    </source>
</evidence>
<reference evidence="1 2" key="1">
    <citation type="journal article" date="2015" name="Biotechnol. Biofuels">
        <title>Enhanced degradation of softwood versus hardwood by the white-rot fungus Pycnoporus coccineus.</title>
        <authorList>
            <person name="Couturier M."/>
            <person name="Navarro D."/>
            <person name="Chevret D."/>
            <person name="Henrissat B."/>
            <person name="Piumi F."/>
            <person name="Ruiz-Duenas F.J."/>
            <person name="Martinez A.T."/>
            <person name="Grigoriev I.V."/>
            <person name="Riley R."/>
            <person name="Lipzen A."/>
            <person name="Berrin J.G."/>
            <person name="Master E.R."/>
            <person name="Rosso M.N."/>
        </authorList>
    </citation>
    <scope>NUCLEOTIDE SEQUENCE [LARGE SCALE GENOMIC DNA]</scope>
    <source>
        <strain evidence="1 2">BRFM310</strain>
    </source>
</reference>
<dbReference type="AlphaFoldDB" id="A0A1Y2IJM1"/>
<gene>
    <name evidence="1" type="ORF">PYCCODRAFT_1426069</name>
</gene>
<dbReference type="Proteomes" id="UP000193067">
    <property type="component" value="Unassembled WGS sequence"/>
</dbReference>
<organism evidence="1 2">
    <name type="scientific">Trametes coccinea (strain BRFM310)</name>
    <name type="common">Pycnoporus coccineus</name>
    <dbReference type="NCBI Taxonomy" id="1353009"/>
    <lineage>
        <taxon>Eukaryota</taxon>
        <taxon>Fungi</taxon>
        <taxon>Dikarya</taxon>
        <taxon>Basidiomycota</taxon>
        <taxon>Agaricomycotina</taxon>
        <taxon>Agaricomycetes</taxon>
        <taxon>Polyporales</taxon>
        <taxon>Polyporaceae</taxon>
        <taxon>Trametes</taxon>
    </lineage>
</organism>